<feature type="transmembrane region" description="Helical" evidence="8">
    <location>
        <begin position="16"/>
        <end position="35"/>
    </location>
</feature>
<comment type="caution">
    <text evidence="10">The sequence shown here is derived from an EMBL/GenBank/DDBJ whole genome shotgun (WGS) entry which is preliminary data.</text>
</comment>
<evidence type="ECO:0000256" key="8">
    <source>
        <dbReference type="SAM" id="Phobius"/>
    </source>
</evidence>
<keyword evidence="5" id="KW-0406">Ion transport</keyword>
<dbReference type="RefSeq" id="WP_270042582.1">
    <property type="nucleotide sequence ID" value="NZ_JAPDOD010000024.1"/>
</dbReference>
<dbReference type="AlphaFoldDB" id="A0A9X3MXT4"/>
<dbReference type="GO" id="GO:0001508">
    <property type="term" value="P:action potential"/>
    <property type="evidence" value="ECO:0007669"/>
    <property type="project" value="TreeGrafter"/>
</dbReference>
<keyword evidence="11" id="KW-1185">Reference proteome</keyword>
<keyword evidence="6 8" id="KW-0472">Membrane</keyword>
<dbReference type="Gene3D" id="1.10.287.70">
    <property type="match status" value="1"/>
</dbReference>
<feature type="domain" description="Potassium channel" evidence="9">
    <location>
        <begin position="24"/>
        <end position="94"/>
    </location>
</feature>
<sequence>MIRPLMRLVARSPGRACVYLLSGTVLIGGALFSVIEPDADWFDGIWWTVVTLTTVGYGDYSPETFLGRWLAAFVMAGGIGSVAILTGILADEIREARISDADETPELDDDIEQVMTVLANELQKLQAKVSHPEVVAALRKVHQTPEKEEAL</sequence>
<evidence type="ECO:0000256" key="1">
    <source>
        <dbReference type="ARBA" id="ARBA00004141"/>
    </source>
</evidence>
<keyword evidence="4 8" id="KW-1133">Transmembrane helix</keyword>
<evidence type="ECO:0000256" key="2">
    <source>
        <dbReference type="ARBA" id="ARBA00022448"/>
    </source>
</evidence>
<feature type="transmembrane region" description="Helical" evidence="8">
    <location>
        <begin position="69"/>
        <end position="90"/>
    </location>
</feature>
<accession>A0A9X3MXT4</accession>
<keyword evidence="7 10" id="KW-0407">Ion channel</keyword>
<evidence type="ECO:0000313" key="10">
    <source>
        <dbReference type="EMBL" id="MDA0163338.1"/>
    </source>
</evidence>
<dbReference type="Proteomes" id="UP001149140">
    <property type="component" value="Unassembled WGS sequence"/>
</dbReference>
<dbReference type="InterPro" id="IPR013099">
    <property type="entry name" value="K_chnl_dom"/>
</dbReference>
<evidence type="ECO:0000256" key="5">
    <source>
        <dbReference type="ARBA" id="ARBA00023065"/>
    </source>
</evidence>
<dbReference type="GO" id="GO:0008076">
    <property type="term" value="C:voltage-gated potassium channel complex"/>
    <property type="evidence" value="ECO:0007669"/>
    <property type="project" value="InterPro"/>
</dbReference>
<name>A0A9X3MXT4_9ACTN</name>
<dbReference type="Pfam" id="PF07885">
    <property type="entry name" value="Ion_trans_2"/>
    <property type="match status" value="1"/>
</dbReference>
<proteinExistence type="predicted"/>
<dbReference type="PANTHER" id="PTHR11537">
    <property type="entry name" value="VOLTAGE-GATED POTASSIUM CHANNEL"/>
    <property type="match status" value="1"/>
</dbReference>
<organism evidence="10 11">
    <name type="scientific">Solirubrobacter ginsenosidimutans</name>
    <dbReference type="NCBI Taxonomy" id="490573"/>
    <lineage>
        <taxon>Bacteria</taxon>
        <taxon>Bacillati</taxon>
        <taxon>Actinomycetota</taxon>
        <taxon>Thermoleophilia</taxon>
        <taxon>Solirubrobacterales</taxon>
        <taxon>Solirubrobacteraceae</taxon>
        <taxon>Solirubrobacter</taxon>
    </lineage>
</organism>
<gene>
    <name evidence="10" type="ORF">OM076_23890</name>
</gene>
<dbReference type="GO" id="GO:0005249">
    <property type="term" value="F:voltage-gated potassium channel activity"/>
    <property type="evidence" value="ECO:0007669"/>
    <property type="project" value="InterPro"/>
</dbReference>
<protein>
    <submittedName>
        <fullName evidence="10">Potassium channel family protein</fullName>
    </submittedName>
</protein>
<keyword evidence="2" id="KW-0813">Transport</keyword>
<keyword evidence="3 8" id="KW-0812">Transmembrane</keyword>
<evidence type="ECO:0000256" key="6">
    <source>
        <dbReference type="ARBA" id="ARBA00023136"/>
    </source>
</evidence>
<evidence type="ECO:0000256" key="4">
    <source>
        <dbReference type="ARBA" id="ARBA00022989"/>
    </source>
</evidence>
<evidence type="ECO:0000256" key="7">
    <source>
        <dbReference type="ARBA" id="ARBA00023303"/>
    </source>
</evidence>
<comment type="subcellular location">
    <subcellularLocation>
        <location evidence="1">Membrane</location>
        <topology evidence="1">Multi-pass membrane protein</topology>
    </subcellularLocation>
</comment>
<dbReference type="EMBL" id="JAPDOD010000024">
    <property type="protein sequence ID" value="MDA0163338.1"/>
    <property type="molecule type" value="Genomic_DNA"/>
</dbReference>
<reference evidence="10" key="1">
    <citation type="submission" date="2022-10" db="EMBL/GenBank/DDBJ databases">
        <title>The WGS of Solirubrobacter ginsenosidimutans DSM 21036.</title>
        <authorList>
            <person name="Jiang Z."/>
        </authorList>
    </citation>
    <scope>NUCLEOTIDE SEQUENCE</scope>
    <source>
        <strain evidence="10">DSM 21036</strain>
    </source>
</reference>
<dbReference type="InterPro" id="IPR028325">
    <property type="entry name" value="VG_K_chnl"/>
</dbReference>
<evidence type="ECO:0000256" key="3">
    <source>
        <dbReference type="ARBA" id="ARBA00022692"/>
    </source>
</evidence>
<evidence type="ECO:0000313" key="11">
    <source>
        <dbReference type="Proteomes" id="UP001149140"/>
    </source>
</evidence>
<evidence type="ECO:0000259" key="9">
    <source>
        <dbReference type="Pfam" id="PF07885"/>
    </source>
</evidence>
<dbReference type="PANTHER" id="PTHR11537:SF254">
    <property type="entry name" value="POTASSIUM VOLTAGE-GATED CHANNEL PROTEIN SHAB"/>
    <property type="match status" value="1"/>
</dbReference>
<dbReference type="SUPFAM" id="SSF81324">
    <property type="entry name" value="Voltage-gated potassium channels"/>
    <property type="match status" value="1"/>
</dbReference>